<feature type="compositionally biased region" description="Basic and acidic residues" evidence="1">
    <location>
        <begin position="73"/>
        <end position="88"/>
    </location>
</feature>
<evidence type="ECO:0000256" key="1">
    <source>
        <dbReference type="SAM" id="MobiDB-lite"/>
    </source>
</evidence>
<dbReference type="AlphaFoldDB" id="A0A132U331"/>
<comment type="caution">
    <text evidence="2">The sequence shown here is derived from an EMBL/GenBank/DDBJ whole genome shotgun (WGS) entry which is preliminary data.</text>
</comment>
<evidence type="ECO:0000313" key="2">
    <source>
        <dbReference type="EMBL" id="KWX77948.1"/>
    </source>
</evidence>
<dbReference type="Proteomes" id="UP000070475">
    <property type="component" value="Unassembled WGS sequence"/>
</dbReference>
<name>A0A132U331_9BACL</name>
<sequence>MIIYTFGEESPPAVFFTKTLVWQAHFLECIGAESQGNELTNHLQEAPGITWPLPIMRPRRLPIKSFRPAGTKDLTETKTDEKSKRREQIPNPLALFNSL</sequence>
<accession>A0A132U331</accession>
<dbReference type="EMBL" id="LIRB01000122">
    <property type="protein sequence ID" value="KWX77948.1"/>
    <property type="molecule type" value="Genomic_DNA"/>
</dbReference>
<gene>
    <name evidence="2" type="ORF">AMQ84_10725</name>
</gene>
<reference evidence="2 3" key="1">
    <citation type="submission" date="2015-08" db="EMBL/GenBank/DDBJ databases">
        <title>Genomes of Paenibacillus riograndensis.</title>
        <authorList>
            <person name="Sant'Anna F.H."/>
            <person name="Souza R."/>
            <person name="Ambrosini A."/>
            <person name="Bach E."/>
            <person name="Fernandes G."/>
            <person name="Balsanelli E."/>
            <person name="Baura V.A."/>
            <person name="Pedrosa F.O."/>
            <person name="Souza E.M."/>
            <person name="Passaglia L."/>
        </authorList>
    </citation>
    <scope>NUCLEOTIDE SEQUENCE [LARGE SCALE GENOMIC DNA]</scope>
    <source>
        <strain evidence="2 3">CAS34</strain>
    </source>
</reference>
<organism evidence="2 3">
    <name type="scientific">Paenibacillus riograndensis</name>
    <dbReference type="NCBI Taxonomy" id="483937"/>
    <lineage>
        <taxon>Bacteria</taxon>
        <taxon>Bacillati</taxon>
        <taxon>Bacillota</taxon>
        <taxon>Bacilli</taxon>
        <taxon>Bacillales</taxon>
        <taxon>Paenibacillaceae</taxon>
        <taxon>Paenibacillus</taxon>
        <taxon>Paenibacillus sonchi group</taxon>
    </lineage>
</organism>
<dbReference type="PATRIC" id="fig|483937.3.peg.2894"/>
<protein>
    <submittedName>
        <fullName evidence="2">Uncharacterized protein</fullName>
    </submittedName>
</protein>
<feature type="region of interest" description="Disordered" evidence="1">
    <location>
        <begin position="66"/>
        <end position="99"/>
    </location>
</feature>
<evidence type="ECO:0000313" key="3">
    <source>
        <dbReference type="Proteomes" id="UP000070475"/>
    </source>
</evidence>
<keyword evidence="3" id="KW-1185">Reference proteome</keyword>
<proteinExistence type="predicted"/>